<dbReference type="AlphaFoldDB" id="A0A3N2PYZ5"/>
<dbReference type="GeneID" id="39575232"/>
<dbReference type="RefSeq" id="XP_028467546.1">
    <property type="nucleotide sequence ID" value="XM_028606754.1"/>
</dbReference>
<reference evidence="2 3" key="1">
    <citation type="journal article" date="2018" name="Mol. Ecol.">
        <title>The obligate alkalophilic soda-lake fungus Sodiomyces alkalinus has shifted to a protein diet.</title>
        <authorList>
            <person name="Grum-Grzhimaylo A.A."/>
            <person name="Falkoski D.L."/>
            <person name="van den Heuvel J."/>
            <person name="Valero-Jimenez C.A."/>
            <person name="Min B."/>
            <person name="Choi I.G."/>
            <person name="Lipzen A."/>
            <person name="Daum C.G."/>
            <person name="Aanen D.K."/>
            <person name="Tsang A."/>
            <person name="Henrissat B."/>
            <person name="Bilanenko E.N."/>
            <person name="de Vries R.P."/>
            <person name="van Kan J.A.L."/>
            <person name="Grigoriev I.V."/>
            <person name="Debets A.J.M."/>
        </authorList>
    </citation>
    <scope>NUCLEOTIDE SEQUENCE [LARGE SCALE GENOMIC DNA]</scope>
    <source>
        <strain evidence="2 3">F11</strain>
    </source>
</reference>
<dbReference type="EMBL" id="ML119053">
    <property type="protein sequence ID" value="ROT39740.1"/>
    <property type="molecule type" value="Genomic_DNA"/>
</dbReference>
<feature type="region of interest" description="Disordered" evidence="1">
    <location>
        <begin position="1"/>
        <end position="43"/>
    </location>
</feature>
<accession>A0A3N2PYZ5</accession>
<evidence type="ECO:0000313" key="3">
    <source>
        <dbReference type="Proteomes" id="UP000272025"/>
    </source>
</evidence>
<organism evidence="2 3">
    <name type="scientific">Sodiomyces alkalinus (strain CBS 110278 / VKM F-3762 / F11)</name>
    <name type="common">Alkaliphilic filamentous fungus</name>
    <dbReference type="NCBI Taxonomy" id="1314773"/>
    <lineage>
        <taxon>Eukaryota</taxon>
        <taxon>Fungi</taxon>
        <taxon>Dikarya</taxon>
        <taxon>Ascomycota</taxon>
        <taxon>Pezizomycotina</taxon>
        <taxon>Sordariomycetes</taxon>
        <taxon>Hypocreomycetidae</taxon>
        <taxon>Glomerellales</taxon>
        <taxon>Plectosphaerellaceae</taxon>
        <taxon>Sodiomyces</taxon>
    </lineage>
</organism>
<feature type="compositionally biased region" description="Low complexity" evidence="1">
    <location>
        <begin position="1"/>
        <end position="15"/>
    </location>
</feature>
<keyword evidence="3" id="KW-1185">Reference proteome</keyword>
<evidence type="ECO:0000256" key="1">
    <source>
        <dbReference type="SAM" id="MobiDB-lite"/>
    </source>
</evidence>
<sequence>MHSQASAPSLASPSGGSAGRKRHGTNTTQSLVRTPGPLRVTSNDGDQIIRSSCMGLCAPVLGTWSRPLTLDGQSRFENALAGTKKRPPTSSAATNDAGHLVLGTPRCVGEMVSRSYRLARWCLGDVAWCPRLAEQVTPLRYPFSLPTTTLLNEGTSTFLASSEGQF</sequence>
<proteinExistence type="predicted"/>
<name>A0A3N2PYZ5_SODAK</name>
<dbReference type="Proteomes" id="UP000272025">
    <property type="component" value="Unassembled WGS sequence"/>
</dbReference>
<gene>
    <name evidence="2" type="ORF">SODALDRAFT_136859</name>
</gene>
<protein>
    <submittedName>
        <fullName evidence="2">Uncharacterized protein</fullName>
    </submittedName>
</protein>
<evidence type="ECO:0000313" key="2">
    <source>
        <dbReference type="EMBL" id="ROT39740.1"/>
    </source>
</evidence>